<dbReference type="Pfam" id="PF02754">
    <property type="entry name" value="CCG"/>
    <property type="match status" value="1"/>
</dbReference>
<dbReference type="OrthoDB" id="9770306at2"/>
<organism evidence="7 8">
    <name type="scientific">Sorangium cellulosum</name>
    <name type="common">Polyangium cellulosum</name>
    <dbReference type="NCBI Taxonomy" id="56"/>
    <lineage>
        <taxon>Bacteria</taxon>
        <taxon>Pseudomonadati</taxon>
        <taxon>Myxococcota</taxon>
        <taxon>Polyangia</taxon>
        <taxon>Polyangiales</taxon>
        <taxon>Polyangiaceae</taxon>
        <taxon>Sorangium</taxon>
    </lineage>
</organism>
<evidence type="ECO:0000313" key="7">
    <source>
        <dbReference type="EMBL" id="AUX40858.1"/>
    </source>
</evidence>
<dbReference type="GO" id="GO:0046872">
    <property type="term" value="F:metal ion binding"/>
    <property type="evidence" value="ECO:0007669"/>
    <property type="project" value="UniProtKB-KW"/>
</dbReference>
<dbReference type="EMBL" id="CP012673">
    <property type="protein sequence ID" value="AUX40858.1"/>
    <property type="molecule type" value="Genomic_DNA"/>
</dbReference>
<keyword evidence="2" id="KW-0479">Metal-binding</keyword>
<evidence type="ECO:0000256" key="5">
    <source>
        <dbReference type="ARBA" id="ARBA00023014"/>
    </source>
</evidence>
<reference evidence="7 8" key="1">
    <citation type="submission" date="2015-09" db="EMBL/GenBank/DDBJ databases">
        <title>Sorangium comparison.</title>
        <authorList>
            <person name="Zaburannyi N."/>
            <person name="Bunk B."/>
            <person name="Overmann J."/>
            <person name="Mueller R."/>
        </authorList>
    </citation>
    <scope>NUCLEOTIDE SEQUENCE [LARGE SCALE GENOMIC DNA]</scope>
    <source>
        <strain evidence="7 8">So ce26</strain>
    </source>
</reference>
<protein>
    <submittedName>
        <fullName evidence="7">Fe-S oxidoreductase</fullName>
    </submittedName>
</protein>
<keyword evidence="3" id="KW-0677">Repeat</keyword>
<dbReference type="SUPFAM" id="SSF54862">
    <property type="entry name" value="4Fe-4S ferredoxins"/>
    <property type="match status" value="1"/>
</dbReference>
<dbReference type="GO" id="GO:0016491">
    <property type="term" value="F:oxidoreductase activity"/>
    <property type="evidence" value="ECO:0007669"/>
    <property type="project" value="UniProtKB-ARBA"/>
</dbReference>
<accession>A0A2L0ENI8</accession>
<evidence type="ECO:0000256" key="3">
    <source>
        <dbReference type="ARBA" id="ARBA00022737"/>
    </source>
</evidence>
<proteinExistence type="predicted"/>
<dbReference type="AlphaFoldDB" id="A0A2L0ENI8"/>
<sequence>MSVIRRAPDRPPATSPHDERYFNPRDLEAELKRTFQICHECRMCVGYCGSFPELFARIDRDIESGAAEGAEALTYEDFKAVGDECWQCKLCYIKCPYTADENAYELLDYPRVLARERAVRAQREGIPLVDRILGEPQLVGQLGSGAAAPLANLVQASRLLRKVQEKVTGISSEFPLPEMARKPFSSWFSERGPAADAGKQGSVVLFATCYGEYNTPGVPEAAVRVLEHNGYAVHVPGCASPDAAPDAPEGALTCCGMPNLDGGDVDAVIEKVKHNVALLIPHVRKGRKIVVIGPTCGYTMKKEWPEYLPTPEAREVAAATVDMMEFLVQLGREKRLNREFKKGLGTIAYHAACHLRAQKIGFPGARVLGVVPDTEVRVVEQCSAVDGTWGMKAAHYETGRKYASKLVRGVADADVIVSDCTLAGLRMVKENGAKVLHPVEALAYAYGIGPASYLAPSHEGTVKEP</sequence>
<keyword evidence="4" id="KW-0408">Iron</keyword>
<dbReference type="Proteomes" id="UP000238348">
    <property type="component" value="Chromosome"/>
</dbReference>
<dbReference type="InterPro" id="IPR004017">
    <property type="entry name" value="Cys_rich_dom"/>
</dbReference>
<dbReference type="PROSITE" id="PS00198">
    <property type="entry name" value="4FE4S_FER_1"/>
    <property type="match status" value="1"/>
</dbReference>
<dbReference type="PANTHER" id="PTHR32479">
    <property type="entry name" value="GLYCOLATE OXIDASE IRON-SULFUR SUBUNIT"/>
    <property type="match status" value="1"/>
</dbReference>
<feature type="domain" description="Cysteine-rich" evidence="6">
    <location>
        <begin position="203"/>
        <end position="301"/>
    </location>
</feature>
<evidence type="ECO:0000256" key="2">
    <source>
        <dbReference type="ARBA" id="ARBA00022723"/>
    </source>
</evidence>
<dbReference type="InterPro" id="IPR017900">
    <property type="entry name" value="4Fe4S_Fe_S_CS"/>
</dbReference>
<dbReference type="RefSeq" id="WP_104978590.1">
    <property type="nucleotide sequence ID" value="NZ_CP012673.1"/>
</dbReference>
<evidence type="ECO:0000256" key="4">
    <source>
        <dbReference type="ARBA" id="ARBA00023004"/>
    </source>
</evidence>
<name>A0A2L0ENI8_SORCE</name>
<evidence type="ECO:0000313" key="8">
    <source>
        <dbReference type="Proteomes" id="UP000238348"/>
    </source>
</evidence>
<keyword evidence="5" id="KW-0411">Iron-sulfur</keyword>
<keyword evidence="1" id="KW-0004">4Fe-4S</keyword>
<evidence type="ECO:0000256" key="1">
    <source>
        <dbReference type="ARBA" id="ARBA00022485"/>
    </source>
</evidence>
<dbReference type="GO" id="GO:0051539">
    <property type="term" value="F:4 iron, 4 sulfur cluster binding"/>
    <property type="evidence" value="ECO:0007669"/>
    <property type="project" value="UniProtKB-KW"/>
</dbReference>
<dbReference type="PANTHER" id="PTHR32479:SF19">
    <property type="entry name" value="ANAEROBIC GLYCEROL-3-PHOSPHATE DEHYDROGENASE SUBUNIT C"/>
    <property type="match status" value="1"/>
</dbReference>
<evidence type="ECO:0000259" key="6">
    <source>
        <dbReference type="Pfam" id="PF02754"/>
    </source>
</evidence>
<gene>
    <name evidence="7" type="ORF">SOCE26_022600</name>
</gene>